<name>A0A0A8YZ32_ARUDO</name>
<reference evidence="1" key="1">
    <citation type="submission" date="2014-09" db="EMBL/GenBank/DDBJ databases">
        <authorList>
            <person name="Magalhaes I.L.F."/>
            <person name="Oliveira U."/>
            <person name="Santos F.R."/>
            <person name="Vidigal T.H.D.A."/>
            <person name="Brescovit A.D."/>
            <person name="Santos A.J."/>
        </authorList>
    </citation>
    <scope>NUCLEOTIDE SEQUENCE</scope>
    <source>
        <tissue evidence="1">Shoot tissue taken approximately 20 cm above the soil surface</tissue>
    </source>
</reference>
<accession>A0A0A8YZ32</accession>
<evidence type="ECO:0000313" key="1">
    <source>
        <dbReference type="EMBL" id="JAD30663.1"/>
    </source>
</evidence>
<dbReference type="EMBL" id="GBRH01267232">
    <property type="protein sequence ID" value="JAD30663.1"/>
    <property type="molecule type" value="Transcribed_RNA"/>
</dbReference>
<proteinExistence type="predicted"/>
<organism evidence="1">
    <name type="scientific">Arundo donax</name>
    <name type="common">Giant reed</name>
    <name type="synonym">Donax arundinaceus</name>
    <dbReference type="NCBI Taxonomy" id="35708"/>
    <lineage>
        <taxon>Eukaryota</taxon>
        <taxon>Viridiplantae</taxon>
        <taxon>Streptophyta</taxon>
        <taxon>Embryophyta</taxon>
        <taxon>Tracheophyta</taxon>
        <taxon>Spermatophyta</taxon>
        <taxon>Magnoliopsida</taxon>
        <taxon>Liliopsida</taxon>
        <taxon>Poales</taxon>
        <taxon>Poaceae</taxon>
        <taxon>PACMAD clade</taxon>
        <taxon>Arundinoideae</taxon>
        <taxon>Arundineae</taxon>
        <taxon>Arundo</taxon>
    </lineage>
</organism>
<protein>
    <submittedName>
        <fullName evidence="1">Uncharacterized protein</fullName>
    </submittedName>
</protein>
<dbReference type="AlphaFoldDB" id="A0A0A8YZ32"/>
<sequence>MTHQIRSEIEVFGVQIYCQRPLDSLASYRKLLDHCT</sequence>
<reference evidence="1" key="2">
    <citation type="journal article" date="2015" name="Data Brief">
        <title>Shoot transcriptome of the giant reed, Arundo donax.</title>
        <authorList>
            <person name="Barrero R.A."/>
            <person name="Guerrero F.D."/>
            <person name="Moolhuijzen P."/>
            <person name="Goolsby J.A."/>
            <person name="Tidwell J."/>
            <person name="Bellgard S.E."/>
            <person name="Bellgard M.I."/>
        </authorList>
    </citation>
    <scope>NUCLEOTIDE SEQUENCE</scope>
    <source>
        <tissue evidence="1">Shoot tissue taken approximately 20 cm above the soil surface</tissue>
    </source>
</reference>